<proteinExistence type="inferred from homology"/>
<dbReference type="Proteomes" id="UP001243403">
    <property type="component" value="Unassembled WGS sequence"/>
</dbReference>
<evidence type="ECO:0000256" key="2">
    <source>
        <dbReference type="ARBA" id="ARBA00022741"/>
    </source>
</evidence>
<evidence type="ECO:0000259" key="5">
    <source>
        <dbReference type="Pfam" id="PF24391"/>
    </source>
</evidence>
<dbReference type="InterPro" id="IPR036890">
    <property type="entry name" value="HATPase_C_sf"/>
</dbReference>
<protein>
    <submittedName>
        <fullName evidence="6">ATP-binding protein</fullName>
    </submittedName>
</protein>
<name>A0ABT6VA76_9FLAO</name>
<gene>
    <name evidence="6" type="ORF">QLS65_03215</name>
</gene>
<dbReference type="SUPFAM" id="SSF55874">
    <property type="entry name" value="ATPase domain of HSP90 chaperone/DNA topoisomerase II/histidine kinase"/>
    <property type="match status" value="1"/>
</dbReference>
<dbReference type="InterPro" id="IPR020575">
    <property type="entry name" value="Hsp90_N"/>
</dbReference>
<dbReference type="Pfam" id="PF13589">
    <property type="entry name" value="HATPase_c_3"/>
    <property type="match status" value="1"/>
</dbReference>
<dbReference type="InterPro" id="IPR001404">
    <property type="entry name" value="Hsp90_fam"/>
</dbReference>
<reference evidence="6 7" key="1">
    <citation type="submission" date="2023-04" db="EMBL/GenBank/DDBJ databases">
        <title>Two novel species of Flavobacterium.</title>
        <authorList>
            <person name="Liu Q."/>
            <person name="Xin Y.-H."/>
        </authorList>
    </citation>
    <scope>NUCLEOTIDE SEQUENCE [LARGE SCALE GENOMIC DNA]</scope>
    <source>
        <strain evidence="6 7">LB1P51</strain>
    </source>
</reference>
<dbReference type="Gene3D" id="3.30.565.10">
    <property type="entry name" value="Histidine kinase-like ATPase, C-terminal domain"/>
    <property type="match status" value="1"/>
</dbReference>
<accession>A0ABT6VA76</accession>
<evidence type="ECO:0000256" key="4">
    <source>
        <dbReference type="ARBA" id="ARBA00023186"/>
    </source>
</evidence>
<evidence type="ECO:0000256" key="1">
    <source>
        <dbReference type="ARBA" id="ARBA00008239"/>
    </source>
</evidence>
<keyword evidence="3 6" id="KW-0067">ATP-binding</keyword>
<keyword evidence="7" id="KW-1185">Reference proteome</keyword>
<keyword evidence="4" id="KW-0143">Chaperone</keyword>
<evidence type="ECO:0000313" key="7">
    <source>
        <dbReference type="Proteomes" id="UP001243403"/>
    </source>
</evidence>
<evidence type="ECO:0000313" key="6">
    <source>
        <dbReference type="EMBL" id="MDI5893887.1"/>
    </source>
</evidence>
<dbReference type="Pfam" id="PF24391">
    <property type="entry name" value="HD-CE"/>
    <property type="match status" value="1"/>
</dbReference>
<keyword evidence="2" id="KW-0547">Nucleotide-binding</keyword>
<sequence>MSFSQKLFGVYWGIIVIRKNNTMRIIEILKQRSNNANDEVKIDLKLYNLADDLEKKSRVHLKRIITILSEFDIHDEKHSEKVISNIELLLGDETLNSLSSYELFLLHLSAFFHDCAMAPSDWEINTMKLTEGNDLYSASDFSIKHDLKTPLKLSSAIELIKERKDKLYKIFEGDVQRWIFSPNSEDDLIKYLGNLLVEYQHFRNGFADQLKKVKNQAEFEELNDFIRIDFIRATHHSRIEAYIKNLDILFGNAFEQPAWGKKLAHDLALICRSHGEDASFINSFSVNAQYYGADSANLQFVAIMLRLGDVIHFSYDRAPIDLRTSRLFKSEYSFQQWAIKNSGANYSIENGKISFRAYCENPDTYFKLHEYIDWIESEIQNYFKFQRQWEKSYIYNLQDKVDRINIVNDNDSFLPKRGLNFSLNQKKILELLMGVGLYKDKFACLRELYQNSLDACRCMLSQNNLSNIISEGKIEFNIEKEGDKVYLTCTDNGIGMTKDIIEKYLLKIGNSYYKSSDFYKQQANWGGNFTPTSQFGIGILSCFMIGDKIEITTKTKNDDWISCSINGPHEHFYYKETLSLEKEKLPTSGTIVRILLNSENQNVLNNSKIEKLGLLLFGININLPEEFDSYLPLFENWNEHLYNKIDHFVQIIPDNIIVKIGVENGESIKLLSKPILIDINNKQLELQEKDSYLLDYLNNRGRFYPLKQKYNEIKQFIENYPLLINCDGVEYRTTLTLPKKGFILENMYITPEVGSRGFSIDGIFIDNNNSIRIDNYYSHELHNNGIINFTGELRPQLSVDRTSIVDYPEKCEKVAEEISKLLIKVIIETTKNHIEKYKFMSTDKEFHLLWEYVFEKIGFADVLFINNLSDTEYGNIIWEKLSNVLNKQLSIKEFLSSKEITLINFNLSTLDVLSKKMILTKLISAKKINIENSNISIEQENLIKTNLIKKRRSFSEFDILICTDEWNPFDDKYDIVSNLYPLIPQRLFNLLDRQTIQKVNDKTKILHSYSNGLTSLFSQSPLLINEGLGLYIEERVSLGKKKNDIYNFEKKRSTIGLFELNERHLLLKNKEKYVLMVYISPKDLNKEENKELEKYVIKDPSYVKGVIEGWSLLITSMNKENIIIYPGKTTRDVLVSKISKEFWEEYSDYTFKFTDNTVLKKQE</sequence>
<dbReference type="InterPro" id="IPR056471">
    <property type="entry name" value="HD-CE"/>
</dbReference>
<evidence type="ECO:0000256" key="3">
    <source>
        <dbReference type="ARBA" id="ARBA00022840"/>
    </source>
</evidence>
<comment type="caution">
    <text evidence="6">The sequence shown here is derived from an EMBL/GenBank/DDBJ whole genome shotgun (WGS) entry which is preliminary data.</text>
</comment>
<dbReference type="PANTHER" id="PTHR11528">
    <property type="entry name" value="HEAT SHOCK PROTEIN 90 FAMILY MEMBER"/>
    <property type="match status" value="1"/>
</dbReference>
<comment type="similarity">
    <text evidence="1">Belongs to the heat shock protein 90 family.</text>
</comment>
<organism evidence="6 7">
    <name type="scientific">Flavobacterium algoritolerans</name>
    <dbReference type="NCBI Taxonomy" id="3041254"/>
    <lineage>
        <taxon>Bacteria</taxon>
        <taxon>Pseudomonadati</taxon>
        <taxon>Bacteroidota</taxon>
        <taxon>Flavobacteriia</taxon>
        <taxon>Flavobacteriales</taxon>
        <taxon>Flavobacteriaceae</taxon>
        <taxon>Flavobacterium</taxon>
    </lineage>
</organism>
<dbReference type="GO" id="GO:0005524">
    <property type="term" value="F:ATP binding"/>
    <property type="evidence" value="ECO:0007669"/>
    <property type="project" value="UniProtKB-KW"/>
</dbReference>
<dbReference type="RefSeq" id="WP_282715159.1">
    <property type="nucleotide sequence ID" value="NZ_JASCRZ010000001.1"/>
</dbReference>
<dbReference type="PRINTS" id="PR00775">
    <property type="entry name" value="HEATSHOCK90"/>
</dbReference>
<feature type="domain" description="HD-CE" evidence="5">
    <location>
        <begin position="69"/>
        <end position="381"/>
    </location>
</feature>
<dbReference type="EMBL" id="JASCRZ010000001">
    <property type="protein sequence ID" value="MDI5893887.1"/>
    <property type="molecule type" value="Genomic_DNA"/>
</dbReference>